<sequence length="231" mass="26209">MKKNKGSYLLIISYLILVMVMSYFDIRIERVIQILGVALIFLLIFLFENKEIDSKTLAIVATMSTLAGILRVPFTAIPGVQPVTFICAVSGYTLGGINGFMVGAMSVFISNFFIGHGPWTPWQMLGWGLCGLFFGLFKNKIKKKGMNFFIILCGTWGYVYGFILNQWYVLEFIRPVTLKTMLMGSVLSFSHDTLHALGNILFGKFFGENFIEVLERYNKRNTVIRVKKTDM</sequence>
<gene>
    <name evidence="2" type="ORF">HMJ28_05395</name>
</gene>
<reference evidence="2 3" key="1">
    <citation type="submission" date="2020-05" db="EMBL/GenBank/DDBJ databases">
        <title>Draft genome sequence of Clostridium cochlearium strain AGROS13 isolated from a sheep dairy farm in New Zealand.</title>
        <authorList>
            <person name="Gupta T.B."/>
            <person name="Jauregui R."/>
            <person name="Risson A.N."/>
            <person name="Brightwell G."/>
            <person name="Maclean P."/>
        </authorList>
    </citation>
    <scope>NUCLEOTIDE SEQUENCE [LARGE SCALE GENOMIC DNA]</scope>
    <source>
        <strain evidence="2 3">AGROS13</strain>
    </source>
</reference>
<dbReference type="Proteomes" id="UP000528432">
    <property type="component" value="Unassembled WGS sequence"/>
</dbReference>
<accession>A0A7Y3XYE1</accession>
<dbReference type="InterPro" id="IPR017196">
    <property type="entry name" value="ECF_substrate-spec_UCP037395"/>
</dbReference>
<evidence type="ECO:0000313" key="3">
    <source>
        <dbReference type="Proteomes" id="UP000528432"/>
    </source>
</evidence>
<feature type="transmembrane region" description="Helical" evidence="1">
    <location>
        <begin position="6"/>
        <end position="24"/>
    </location>
</feature>
<proteinExistence type="predicted"/>
<name>A0A7Y3XYE1_CLOCO</name>
<keyword evidence="1" id="KW-1133">Transmembrane helix</keyword>
<protein>
    <submittedName>
        <fullName evidence="2">ECF transporter S component</fullName>
    </submittedName>
</protein>
<keyword evidence="1" id="KW-0472">Membrane</keyword>
<dbReference type="InterPro" id="IPR009825">
    <property type="entry name" value="ECF_substrate-spec-like"/>
</dbReference>
<dbReference type="AlphaFoldDB" id="A0A7Y3XYE1"/>
<dbReference type="GO" id="GO:0016020">
    <property type="term" value="C:membrane"/>
    <property type="evidence" value="ECO:0007669"/>
    <property type="project" value="InterPro"/>
</dbReference>
<comment type="caution">
    <text evidence="2">The sequence shown here is derived from an EMBL/GenBank/DDBJ whole genome shotgun (WGS) entry which is preliminary data.</text>
</comment>
<dbReference type="Gene3D" id="1.10.1760.20">
    <property type="match status" value="1"/>
</dbReference>
<dbReference type="PIRSF" id="PIRSF037395">
    <property type="entry name" value="UCP037395_ABCper"/>
    <property type="match status" value="1"/>
</dbReference>
<organism evidence="2 3">
    <name type="scientific">Clostridium cochlearium</name>
    <dbReference type="NCBI Taxonomy" id="1494"/>
    <lineage>
        <taxon>Bacteria</taxon>
        <taxon>Bacillati</taxon>
        <taxon>Bacillota</taxon>
        <taxon>Clostridia</taxon>
        <taxon>Eubacteriales</taxon>
        <taxon>Clostridiaceae</taxon>
        <taxon>Clostridium</taxon>
    </lineage>
</organism>
<dbReference type="Pfam" id="PF07155">
    <property type="entry name" value="ECF-ribofla_trS"/>
    <property type="match status" value="1"/>
</dbReference>
<dbReference type="EMBL" id="JABFIF010000007">
    <property type="protein sequence ID" value="NOH15832.1"/>
    <property type="molecule type" value="Genomic_DNA"/>
</dbReference>
<feature type="transmembrane region" description="Helical" evidence="1">
    <location>
        <begin position="92"/>
        <end position="114"/>
    </location>
</feature>
<dbReference type="RefSeq" id="WP_171303212.1">
    <property type="nucleotide sequence ID" value="NZ_JABFIF010000007.1"/>
</dbReference>
<keyword evidence="1" id="KW-0812">Transmembrane</keyword>
<feature type="transmembrane region" description="Helical" evidence="1">
    <location>
        <begin position="149"/>
        <end position="170"/>
    </location>
</feature>
<evidence type="ECO:0000256" key="1">
    <source>
        <dbReference type="SAM" id="Phobius"/>
    </source>
</evidence>
<feature type="transmembrane region" description="Helical" evidence="1">
    <location>
        <begin position="31"/>
        <end position="47"/>
    </location>
</feature>
<feature type="transmembrane region" description="Helical" evidence="1">
    <location>
        <begin position="59"/>
        <end position="80"/>
    </location>
</feature>
<feature type="transmembrane region" description="Helical" evidence="1">
    <location>
        <begin position="120"/>
        <end position="137"/>
    </location>
</feature>
<evidence type="ECO:0000313" key="2">
    <source>
        <dbReference type="EMBL" id="NOH15832.1"/>
    </source>
</evidence>